<keyword evidence="4" id="KW-0926">Vacuole</keyword>
<evidence type="ECO:0000256" key="7">
    <source>
        <dbReference type="ARBA" id="ARBA00022741"/>
    </source>
</evidence>
<evidence type="ECO:0000256" key="3">
    <source>
        <dbReference type="ARBA" id="ARBA00022448"/>
    </source>
</evidence>
<dbReference type="InterPro" id="IPR003593">
    <property type="entry name" value="AAA+_ATPase"/>
</dbReference>
<keyword evidence="8" id="KW-0067">ATP-binding</keyword>
<keyword evidence="10 13" id="KW-0472">Membrane</keyword>
<dbReference type="FunFam" id="3.40.50.300:FF:000293">
    <property type="entry name" value="ATP binding cassette subfamily C member 1"/>
    <property type="match status" value="1"/>
</dbReference>
<evidence type="ECO:0000256" key="11">
    <source>
        <dbReference type="ARBA" id="ARBA00024220"/>
    </source>
</evidence>
<feature type="transmembrane region" description="Helical" evidence="13">
    <location>
        <begin position="450"/>
        <end position="472"/>
    </location>
</feature>
<dbReference type="CDD" id="cd03250">
    <property type="entry name" value="ABCC_MRP_domain1"/>
    <property type="match status" value="1"/>
</dbReference>
<evidence type="ECO:0000256" key="10">
    <source>
        <dbReference type="ARBA" id="ARBA00023136"/>
    </source>
</evidence>
<dbReference type="FunFam" id="1.20.1560.10:FF:000020">
    <property type="entry name" value="ABC metal ion transporter"/>
    <property type="match status" value="1"/>
</dbReference>
<dbReference type="EMBL" id="MW149406">
    <property type="protein sequence ID" value="QTW43706.1"/>
    <property type="molecule type" value="mRNA"/>
</dbReference>
<feature type="transmembrane region" description="Helical" evidence="13">
    <location>
        <begin position="123"/>
        <end position="142"/>
    </location>
</feature>
<dbReference type="Gene3D" id="1.20.1560.10">
    <property type="entry name" value="ABC transporter type 1, transmembrane domain"/>
    <property type="match status" value="2"/>
</dbReference>
<feature type="transmembrane region" description="Helical" evidence="13">
    <location>
        <begin position="154"/>
        <end position="171"/>
    </location>
</feature>
<dbReference type="SUPFAM" id="SSF52540">
    <property type="entry name" value="P-loop containing nucleoside triphosphate hydrolases"/>
    <property type="match status" value="2"/>
</dbReference>
<evidence type="ECO:0000256" key="1">
    <source>
        <dbReference type="ARBA" id="ARBA00004128"/>
    </source>
</evidence>
<dbReference type="InterPro" id="IPR036640">
    <property type="entry name" value="ABC1_TM_sf"/>
</dbReference>
<feature type="transmembrane region" description="Helical" evidence="13">
    <location>
        <begin position="183"/>
        <end position="207"/>
    </location>
</feature>
<feature type="transmembrane region" description="Helical" evidence="13">
    <location>
        <begin position="48"/>
        <end position="71"/>
    </location>
</feature>
<dbReference type="OrthoDB" id="6500128at2759"/>
<dbReference type="GO" id="GO:0005774">
    <property type="term" value="C:vacuolar membrane"/>
    <property type="evidence" value="ECO:0007669"/>
    <property type="project" value="UniProtKB-SubCell"/>
</dbReference>
<organism evidence="16">
    <name type="scientific">Eurytemora affinis</name>
    <name type="common">Copepod</name>
    <name type="synonym">Temora affinis</name>
    <dbReference type="NCBI Taxonomy" id="88015"/>
    <lineage>
        <taxon>Eukaryota</taxon>
        <taxon>Metazoa</taxon>
        <taxon>Ecdysozoa</taxon>
        <taxon>Arthropoda</taxon>
        <taxon>Crustacea</taxon>
        <taxon>Multicrustacea</taxon>
        <taxon>Hexanauplia</taxon>
        <taxon>Copepoda</taxon>
        <taxon>Calanoida</taxon>
        <taxon>Temoridae</taxon>
        <taxon>Eurytemora</taxon>
    </lineage>
</organism>
<dbReference type="GO" id="GO:0000323">
    <property type="term" value="C:lytic vacuole"/>
    <property type="evidence" value="ECO:0007669"/>
    <property type="project" value="UniProtKB-ARBA"/>
</dbReference>
<dbReference type="Pfam" id="PF00664">
    <property type="entry name" value="ABC_membrane"/>
    <property type="match status" value="2"/>
</dbReference>
<evidence type="ECO:0000256" key="9">
    <source>
        <dbReference type="ARBA" id="ARBA00022989"/>
    </source>
</evidence>
<evidence type="ECO:0000259" key="14">
    <source>
        <dbReference type="PROSITE" id="PS50893"/>
    </source>
</evidence>
<dbReference type="InterPro" id="IPR050173">
    <property type="entry name" value="ABC_transporter_C-like"/>
</dbReference>
<feature type="transmembrane region" description="Helical" evidence="13">
    <location>
        <begin position="253"/>
        <end position="270"/>
    </location>
</feature>
<dbReference type="InterPro" id="IPR056227">
    <property type="entry name" value="TMD0_ABC"/>
</dbReference>
<keyword evidence="5 13" id="KW-0812">Transmembrane</keyword>
<evidence type="ECO:0000256" key="13">
    <source>
        <dbReference type="SAM" id="Phobius"/>
    </source>
</evidence>
<evidence type="ECO:0000256" key="6">
    <source>
        <dbReference type="ARBA" id="ARBA00022737"/>
    </source>
</evidence>
<feature type="domain" description="ABC transmembrane type-1" evidence="15">
    <location>
        <begin position="995"/>
        <end position="1274"/>
    </location>
</feature>
<name>A0A8B0MD21_EURAF</name>
<dbReference type="CDD" id="cd18595">
    <property type="entry name" value="ABC_6TM_MRP1_2_3_6_D1_like"/>
    <property type="match status" value="1"/>
</dbReference>
<comment type="catalytic activity">
    <reaction evidence="12">
        <text>leukotriene C4(in) + ATP + H2O = leukotriene C4(out) + ADP + phosphate + H(+)</text>
        <dbReference type="Rhea" id="RHEA:38963"/>
        <dbReference type="ChEBI" id="CHEBI:15377"/>
        <dbReference type="ChEBI" id="CHEBI:15378"/>
        <dbReference type="ChEBI" id="CHEBI:30616"/>
        <dbReference type="ChEBI" id="CHEBI:43474"/>
        <dbReference type="ChEBI" id="CHEBI:57973"/>
        <dbReference type="ChEBI" id="CHEBI:456216"/>
    </reaction>
    <physiologicalReaction direction="left-to-right" evidence="12">
        <dbReference type="Rhea" id="RHEA:38964"/>
    </physiologicalReaction>
</comment>
<feature type="transmembrane region" description="Helical" evidence="13">
    <location>
        <begin position="376"/>
        <end position="393"/>
    </location>
</feature>
<comment type="subcellular location">
    <subcellularLocation>
        <location evidence="1">Vacuole membrane</location>
        <topology evidence="1">Multi-pass membrane protein</topology>
    </subcellularLocation>
</comment>
<keyword evidence="6" id="KW-0677">Repeat</keyword>
<feature type="transmembrane region" description="Helical" evidence="13">
    <location>
        <begin position="91"/>
        <end position="111"/>
    </location>
</feature>
<dbReference type="SMART" id="SM00382">
    <property type="entry name" value="AAA"/>
    <property type="match status" value="2"/>
</dbReference>
<reference evidence="16" key="1">
    <citation type="submission" date="2020-10" db="EMBL/GenBank/DDBJ databases">
        <authorList>
            <person name="Kim D.-H."/>
        </authorList>
    </citation>
    <scope>NUCLEOTIDE SEQUENCE</scope>
</reference>
<dbReference type="EC" id="7.6.2.3" evidence="11"/>
<dbReference type="CDD" id="cd03244">
    <property type="entry name" value="ABCC_MRP_domain2"/>
    <property type="match status" value="1"/>
</dbReference>
<evidence type="ECO:0000256" key="2">
    <source>
        <dbReference type="ARBA" id="ARBA00009726"/>
    </source>
</evidence>
<dbReference type="PROSITE" id="PS50929">
    <property type="entry name" value="ABC_TM1F"/>
    <property type="match status" value="2"/>
</dbReference>
<dbReference type="InterPro" id="IPR017871">
    <property type="entry name" value="ABC_transporter-like_CS"/>
</dbReference>
<evidence type="ECO:0000256" key="4">
    <source>
        <dbReference type="ARBA" id="ARBA00022554"/>
    </source>
</evidence>
<feature type="transmembrane region" description="Helical" evidence="13">
    <location>
        <begin position="478"/>
        <end position="498"/>
    </location>
</feature>
<proteinExistence type="evidence at transcript level"/>
<sequence>MGVLQVFLQKLYLIIFFFDFVKNNLIFRDKLWDLDVTWNTENPDFTSCFQLTVLTFIPTLVLIIGLPFQIYASYTSRNRYTPWGVINVTKIVLTLLVCIVSVVDLIILLVDLVEGRKVESAQLTAEGIRIISYLTAIIILFINRARGEVTSGPLFLYWLTAVVCGAPEFRSALNSLYLSGEELITPVLTYTIEYPILLALFILSFWADNKPKYIDLELEAENLTPEVFASFPSKLFFIWFDPFAWVGWKRNNFFLFNELTILIFSIILIMREDLWSLKLEERCRSIIPIWDGYWNAAVKSTRQTQKKLSILPVLGTLEFFTFYKTLNFNCLVKCFGLDYLWSSIIYFFYSLMLFVSPQVVSLIIGFVESDEPEWRGYLYVGIIVVSSLVNIVLNAQYWYIQWLIGLRVRTALTSAIYRKSLKLSNKAKREMTVGETTNLMSIDTQKFMDLVLYLNMVWSSPLQIILCMYFLWGILGPSSLAGVAVMILMIPANSVVASKMKKYQREQMQNKDKRTKLMDEVLNGIKVLKLYAWESSFSYKLLRIRDTEIKSLKKAAYMNAFTTFLWTCAPFLVAISSFAVYVLIDENNVLDAQVAFVSLTYFNLLRMPLNFLPMLMVFVVQCAVSLKRVNKFMNCEELDPLNVTHDEGFDHPVFAEQADFTWDDESKPNLRGISMRVEEGSLVAVVGQVGSGKSSLLSAMLGEMKRVRGAMNLKGKVAYAAQQAWIQNSTLQDNITFGKRINKDLYDRVIESCALKQDLEMLPGGDQTEIGEKGINLSGGQKQRVSIARSVYSNGSLYLLDDPLSAVDAHVGKHIFERVIGPKGLLKNKTRVLVTHGVSFLPVVDKIFVMKEGEITESGSYKELLNQKGAFADFLIQYLSNNEDTADPETESELEGLKQELEKTLGKKKLERQLSKARSDKSTFSEISALTAMDKDSTYLGPLKAKTSALQANNKILEEKKVGQELIEIEKTEVGGVKWSVYSYYAKSIGYSATAAAIFFYVIYQGFSVGSNLWLSRWADDTTANETNVRNMYLGVYGTLGVLQSLSVMMGTVFLSIFTLNAATKLHTTMLMRIMRSPMSFFDTTPLGRILNRFSKDIDIIDTTIPMNVRMFLNQLLNVVGTVVAVVFAMPIFMAIVIPIGIMYYFLQTFYVATARQVKRMESISRSPIFNHFGETITGCPTIRAYDRVANFSMENERRIDENQICYYPTIIASRWLGVRLEILSNIFILSASLIAVLSRGTINPGLVGLSLSYALNVTSALTMLVRTTSDVETNMVSVERIQEYQEVPQEAPFDIPENDPEPEWPEHGEVRFDNYQTRYREGLDLVLKGIDCHILSGEKVGIVGRTGAGKSSLTLALFRITIIPQDPVLFAGSMRMNLDPFDQYSDRDVWRALEQAHLKSTISNLNGGLLYEVTEGGENLSVGQRQLVCLARALLRKTKVLVLDEATAAVDLETDDLVQSTIRSAFMDSTVITIAHRLNTILDSNRVMVLDAGKIAEFDSPQNLLKDTSSIFYGMAKNAGLATNS</sequence>
<dbReference type="GO" id="GO:0016887">
    <property type="term" value="F:ATP hydrolysis activity"/>
    <property type="evidence" value="ECO:0007669"/>
    <property type="project" value="InterPro"/>
</dbReference>
<dbReference type="Pfam" id="PF24357">
    <property type="entry name" value="TMD0_ABC"/>
    <property type="match status" value="1"/>
</dbReference>
<evidence type="ECO:0000259" key="15">
    <source>
        <dbReference type="PROSITE" id="PS50929"/>
    </source>
</evidence>
<dbReference type="PROSITE" id="PS00211">
    <property type="entry name" value="ABC_TRANSPORTER_1"/>
    <property type="match status" value="2"/>
</dbReference>
<evidence type="ECO:0000256" key="5">
    <source>
        <dbReference type="ARBA" id="ARBA00022692"/>
    </source>
</evidence>
<feature type="transmembrane region" description="Helical" evidence="13">
    <location>
        <begin position="1116"/>
        <end position="1147"/>
    </location>
</feature>
<dbReference type="PROSITE" id="PS50893">
    <property type="entry name" value="ABC_TRANSPORTER_2"/>
    <property type="match status" value="2"/>
</dbReference>
<dbReference type="CDD" id="cd18603">
    <property type="entry name" value="ABC_6TM_MRP1_2_3_6_D2_like"/>
    <property type="match status" value="1"/>
</dbReference>
<dbReference type="InterPro" id="IPR011527">
    <property type="entry name" value="ABC1_TM_dom"/>
</dbReference>
<dbReference type="FunFam" id="1.20.1560.10:FF:000001">
    <property type="entry name" value="ATP-binding cassette subfamily C member 1"/>
    <property type="match status" value="1"/>
</dbReference>
<feature type="domain" description="ABC transporter" evidence="14">
    <location>
        <begin position="1311"/>
        <end position="1518"/>
    </location>
</feature>
<comment type="similarity">
    <text evidence="2">Belongs to the ABC transporter superfamily. ABCC family. Conjugate transporter (TC 3.A.1.208) subfamily.</text>
</comment>
<keyword evidence="9 13" id="KW-1133">Transmembrane helix</keyword>
<keyword evidence="3" id="KW-0813">Transport</keyword>
<feature type="transmembrane region" description="Helical" evidence="13">
    <location>
        <begin position="988"/>
        <end position="1007"/>
    </location>
</feature>
<dbReference type="Gene3D" id="3.40.50.300">
    <property type="entry name" value="P-loop containing nucleotide triphosphate hydrolases"/>
    <property type="match status" value="2"/>
</dbReference>
<dbReference type="InterPro" id="IPR027417">
    <property type="entry name" value="P-loop_NTPase"/>
</dbReference>
<protein>
    <recommendedName>
        <fullName evidence="11">ABC-type glutathione-S-conjugate transporter</fullName>
        <ecNumber evidence="11">7.6.2.3</ecNumber>
    </recommendedName>
</protein>
<dbReference type="PANTHER" id="PTHR24223">
    <property type="entry name" value="ATP-BINDING CASSETTE SUB-FAMILY C"/>
    <property type="match status" value="1"/>
</dbReference>
<dbReference type="SUPFAM" id="SSF90123">
    <property type="entry name" value="ABC transporter transmembrane region"/>
    <property type="match status" value="2"/>
</dbReference>
<keyword evidence="7" id="KW-0547">Nucleotide-binding</keyword>
<feature type="domain" description="ABC transmembrane type-1" evidence="15">
    <location>
        <begin position="340"/>
        <end position="621"/>
    </location>
</feature>
<feature type="transmembrane region" description="Helical" evidence="13">
    <location>
        <begin position="344"/>
        <end position="364"/>
    </location>
</feature>
<dbReference type="FunFam" id="3.40.50.300:FF:003475">
    <property type="entry name" value="Predicted protein"/>
    <property type="match status" value="1"/>
</dbReference>
<evidence type="ECO:0000256" key="8">
    <source>
        <dbReference type="ARBA" id="ARBA00022840"/>
    </source>
</evidence>
<evidence type="ECO:0000256" key="12">
    <source>
        <dbReference type="ARBA" id="ARBA00047523"/>
    </source>
</evidence>
<feature type="transmembrane region" description="Helical" evidence="13">
    <location>
        <begin position="604"/>
        <end position="624"/>
    </location>
</feature>
<dbReference type="InterPro" id="IPR003439">
    <property type="entry name" value="ABC_transporter-like_ATP-bd"/>
</dbReference>
<feature type="transmembrane region" description="Helical" evidence="13">
    <location>
        <begin position="1042"/>
        <end position="1063"/>
    </location>
</feature>
<feature type="transmembrane region" description="Helical" evidence="13">
    <location>
        <begin position="560"/>
        <end position="584"/>
    </location>
</feature>
<dbReference type="Pfam" id="PF00005">
    <property type="entry name" value="ABC_tran"/>
    <property type="match status" value="2"/>
</dbReference>
<evidence type="ECO:0000313" key="16">
    <source>
        <dbReference type="EMBL" id="QTW43706.1"/>
    </source>
</evidence>
<accession>A0A8B0MD21</accession>
<feature type="domain" description="ABC transporter" evidence="14">
    <location>
        <begin position="655"/>
        <end position="877"/>
    </location>
</feature>
<reference evidence="16" key="2">
    <citation type="journal article" name="Mar. Pollut. Bull.">
        <title>The genome of the European estuarine calanoid copepod Eurytemora affinis: Potential use in molecular ecotoxicology.</title>
        <authorList>
            <person name="Choi B.S."/>
            <person name="Kim D.H."/>
            <person name="Kim M.S."/>
            <person name="Park J.C."/>
            <person name="Lee Y.H."/>
            <person name="Kim H.J."/>
            <person name="Jeong C.B."/>
            <person name="Hagiwara A."/>
            <person name="Souissi S."/>
            <person name="Lee J.S."/>
        </authorList>
    </citation>
    <scope>NUCLEOTIDE SEQUENCE</scope>
</reference>
<dbReference type="GO" id="GO:0015431">
    <property type="term" value="F:ABC-type glutathione S-conjugate transporter activity"/>
    <property type="evidence" value="ECO:0007669"/>
    <property type="project" value="UniProtKB-EC"/>
</dbReference>
<dbReference type="PANTHER" id="PTHR24223:SF443">
    <property type="entry name" value="MULTIDRUG-RESISTANCE LIKE PROTEIN 1, ISOFORM I"/>
    <property type="match status" value="1"/>
</dbReference>
<dbReference type="GO" id="GO:0005524">
    <property type="term" value="F:ATP binding"/>
    <property type="evidence" value="ECO:0007669"/>
    <property type="project" value="UniProtKB-KW"/>
</dbReference>